<dbReference type="InterPro" id="IPR001173">
    <property type="entry name" value="Glyco_trans_2-like"/>
</dbReference>
<keyword evidence="3" id="KW-1185">Reference proteome</keyword>
<dbReference type="GO" id="GO:0016740">
    <property type="term" value="F:transferase activity"/>
    <property type="evidence" value="ECO:0007669"/>
    <property type="project" value="UniProtKB-KW"/>
</dbReference>
<dbReference type="Gene3D" id="3.90.550.10">
    <property type="entry name" value="Spore Coat Polysaccharide Biosynthesis Protein SpsA, Chain A"/>
    <property type="match status" value="1"/>
</dbReference>
<dbReference type="CDD" id="cd04186">
    <property type="entry name" value="GT_2_like_c"/>
    <property type="match status" value="1"/>
</dbReference>
<gene>
    <name evidence="2" type="ORF">SAMN05444817_1138</name>
</gene>
<accession>A0A1N7K112</accession>
<feature type="domain" description="Glycosyltransferase 2-like" evidence="1">
    <location>
        <begin position="8"/>
        <end position="128"/>
    </location>
</feature>
<sequence length="285" mass="31023">MVTVTFSPGKHLAGLVDTLAQATGRATRLICADNGSTDGVPEAMAAERDDVDFLPTGGNIGYGAAINAAARHLSSAREAGEIDSEYFLIVNPDVEFTPGSLDALLACAHDYPRAGAVGPRIEELDGTAYPSAREVPTLLTGIGHAVLYPVWPSNPFSKAYKAGENLTTVRSAGWLSGSCLLVRWETFDAIGGFDERYFMYFEDIDFGDRLARAGWDNIFCPDSVIFHDQGHSAKKHSRVTVPAHHDSAYRFQADRHPHAWQAPIRAALWLGLKGRAIIARLWGRR</sequence>
<protein>
    <submittedName>
        <fullName evidence="2">N-acetylglucosaminyl-diphospho-decaprenol L-rhamnosyltransferase</fullName>
    </submittedName>
</protein>
<reference evidence="3" key="1">
    <citation type="submission" date="2017-01" db="EMBL/GenBank/DDBJ databases">
        <authorList>
            <person name="Varghese N."/>
            <person name="Submissions S."/>
        </authorList>
    </citation>
    <scope>NUCLEOTIDE SEQUENCE [LARGE SCALE GENOMIC DNA]</scope>
    <source>
        <strain evidence="3">DSM 44531</strain>
    </source>
</reference>
<dbReference type="Pfam" id="PF00535">
    <property type="entry name" value="Glycos_transf_2"/>
    <property type="match status" value="1"/>
</dbReference>
<proteinExistence type="predicted"/>
<name>A0A1N7K112_9CORY</name>
<evidence type="ECO:0000313" key="2">
    <source>
        <dbReference type="EMBL" id="SIS55247.1"/>
    </source>
</evidence>
<evidence type="ECO:0000259" key="1">
    <source>
        <dbReference type="Pfam" id="PF00535"/>
    </source>
</evidence>
<organism evidence="2 3">
    <name type="scientific">Corynebacterium appendicis CIP 107643</name>
    <dbReference type="NCBI Taxonomy" id="1161099"/>
    <lineage>
        <taxon>Bacteria</taxon>
        <taxon>Bacillati</taxon>
        <taxon>Actinomycetota</taxon>
        <taxon>Actinomycetes</taxon>
        <taxon>Mycobacteriales</taxon>
        <taxon>Corynebacteriaceae</taxon>
        <taxon>Corynebacterium</taxon>
    </lineage>
</organism>
<dbReference type="STRING" id="1161099.SAMN05444817_1138"/>
<evidence type="ECO:0000313" key="3">
    <source>
        <dbReference type="Proteomes" id="UP000186292"/>
    </source>
</evidence>
<dbReference type="EMBL" id="FTOF01000013">
    <property type="protein sequence ID" value="SIS55247.1"/>
    <property type="molecule type" value="Genomic_DNA"/>
</dbReference>
<dbReference type="PANTHER" id="PTHR43179">
    <property type="entry name" value="RHAMNOSYLTRANSFERASE WBBL"/>
    <property type="match status" value="1"/>
</dbReference>
<dbReference type="SUPFAM" id="SSF53448">
    <property type="entry name" value="Nucleotide-diphospho-sugar transferases"/>
    <property type="match status" value="1"/>
</dbReference>
<dbReference type="AlphaFoldDB" id="A0A1N7K112"/>
<dbReference type="Proteomes" id="UP000186292">
    <property type="component" value="Unassembled WGS sequence"/>
</dbReference>
<keyword evidence="2" id="KW-0808">Transferase</keyword>
<dbReference type="InterPro" id="IPR029044">
    <property type="entry name" value="Nucleotide-diphossugar_trans"/>
</dbReference>
<dbReference type="PANTHER" id="PTHR43179:SF7">
    <property type="entry name" value="RHAMNOSYLTRANSFERASE WBBL"/>
    <property type="match status" value="1"/>
</dbReference>